<dbReference type="GO" id="GO:0102482">
    <property type="term" value="F:5-deoxy-D-glucuronate isomerase activity"/>
    <property type="evidence" value="ECO:0007669"/>
    <property type="project" value="UniProtKB-EC"/>
</dbReference>
<gene>
    <name evidence="2" type="ORF">Back11_57780</name>
</gene>
<dbReference type="OrthoDB" id="9799936at2"/>
<dbReference type="PANTHER" id="PTHR39193:SF1">
    <property type="entry name" value="5-DEOXY-GLUCURONATE ISOMERASE"/>
    <property type="match status" value="1"/>
</dbReference>
<organism evidence="2 3">
    <name type="scientific">Paenibacillus baekrokdamisoli</name>
    <dbReference type="NCBI Taxonomy" id="1712516"/>
    <lineage>
        <taxon>Bacteria</taxon>
        <taxon>Bacillati</taxon>
        <taxon>Bacillota</taxon>
        <taxon>Bacilli</taxon>
        <taxon>Bacillales</taxon>
        <taxon>Paenibacillaceae</taxon>
        <taxon>Paenibacillus</taxon>
    </lineage>
</organism>
<dbReference type="KEGG" id="pbk:Back11_57780"/>
<dbReference type="InterPro" id="IPR021120">
    <property type="entry name" value="KduI/IolB_isomerase"/>
</dbReference>
<protein>
    <recommendedName>
        <fullName evidence="1">5-deoxy-glucuronate isomerase</fullName>
        <ecNumber evidence="1">5.3.1.30</ecNumber>
    </recommendedName>
</protein>
<evidence type="ECO:0000256" key="1">
    <source>
        <dbReference type="NCBIfam" id="TIGR04378"/>
    </source>
</evidence>
<reference evidence="2 3" key="1">
    <citation type="submission" date="2018-11" db="EMBL/GenBank/DDBJ databases">
        <title>Complete genome sequence of Paenibacillus baekrokdamisoli strain KCTC 33723.</title>
        <authorList>
            <person name="Kang S.W."/>
            <person name="Lee K.C."/>
            <person name="Kim K.K."/>
            <person name="Kim J.S."/>
            <person name="Kim D.S."/>
            <person name="Ko S.H."/>
            <person name="Yang S.H."/>
            <person name="Lee J.S."/>
        </authorList>
    </citation>
    <scope>NUCLEOTIDE SEQUENCE [LARGE SCALE GENOMIC DNA]</scope>
    <source>
        <strain evidence="2 3">KCTC 33723</strain>
    </source>
</reference>
<dbReference type="GO" id="GO:0008880">
    <property type="term" value="F:glucuronate isomerase activity"/>
    <property type="evidence" value="ECO:0007669"/>
    <property type="project" value="InterPro"/>
</dbReference>
<dbReference type="EC" id="5.3.1.30" evidence="1"/>
<dbReference type="Gene3D" id="2.60.120.10">
    <property type="entry name" value="Jelly Rolls"/>
    <property type="match status" value="2"/>
</dbReference>
<dbReference type="SUPFAM" id="SSF51182">
    <property type="entry name" value="RmlC-like cupins"/>
    <property type="match status" value="1"/>
</dbReference>
<dbReference type="PIRSF" id="PIRSF036628">
    <property type="entry name" value="IolB"/>
    <property type="match status" value="1"/>
</dbReference>
<dbReference type="InterPro" id="IPR011051">
    <property type="entry name" value="RmlC_Cupin_sf"/>
</dbReference>
<dbReference type="NCBIfam" id="TIGR04378">
    <property type="entry name" value="myo_inos_iolB"/>
    <property type="match status" value="1"/>
</dbReference>
<dbReference type="RefSeq" id="WP_125664635.1">
    <property type="nucleotide sequence ID" value="NZ_AP019308.1"/>
</dbReference>
<evidence type="ECO:0000313" key="3">
    <source>
        <dbReference type="Proteomes" id="UP000275368"/>
    </source>
</evidence>
<dbReference type="EMBL" id="AP019308">
    <property type="protein sequence ID" value="BBH24433.1"/>
    <property type="molecule type" value="Genomic_DNA"/>
</dbReference>
<sequence length="276" mass="31240">MSKLIVPSQHPDAEGKVLSITPESAAWEYIGLDVYRLKSGQSMRKSTGGMEICVTLLQGRADVFTNELKYANIGRRMSLFEEIPPYSMYVPMNDFIEVIALTDVEIAVSSAVGNPSPAYPARLIRPENVQVEIRGYGNMTRRVHSILPEQQEAGSLLVVEVFTPNGHWSSFPPHKHDQENLPHESYLEEIYYHRVNPDHGFAVQRVYTDDRSLDETMSVINGDAVLVPKGYHPVSAVPGYDLYYLNVMAGPVRTWKFHNDPAHEWLFKPPVREEQS</sequence>
<keyword evidence="2" id="KW-0413">Isomerase</keyword>
<evidence type="ECO:0000313" key="2">
    <source>
        <dbReference type="EMBL" id="BBH24433.1"/>
    </source>
</evidence>
<proteinExistence type="predicted"/>
<keyword evidence="3" id="KW-1185">Reference proteome</keyword>
<dbReference type="Pfam" id="PF04962">
    <property type="entry name" value="KduI"/>
    <property type="match status" value="1"/>
</dbReference>
<dbReference type="Proteomes" id="UP000275368">
    <property type="component" value="Chromosome"/>
</dbReference>
<accession>A0A3G9JHI0</accession>
<dbReference type="PANTHER" id="PTHR39193">
    <property type="entry name" value="5-DEOXY-GLUCURONATE ISOMERASE"/>
    <property type="match status" value="1"/>
</dbReference>
<name>A0A3G9JHI0_9BACL</name>
<dbReference type="InterPro" id="IPR014710">
    <property type="entry name" value="RmlC-like_jellyroll"/>
</dbReference>
<dbReference type="GO" id="GO:0019310">
    <property type="term" value="P:inositol catabolic process"/>
    <property type="evidence" value="ECO:0007669"/>
    <property type="project" value="UniProtKB-UniRule"/>
</dbReference>
<dbReference type="AlphaFoldDB" id="A0A3G9JHI0"/>
<dbReference type="InterPro" id="IPR024203">
    <property type="entry name" value="Deoxy-glucuronate_isom_IolB"/>
</dbReference>